<dbReference type="AlphaFoldDB" id="A0AAV7JJU9"/>
<keyword evidence="2" id="KW-0479">Metal-binding</keyword>
<evidence type="ECO:0000256" key="9">
    <source>
        <dbReference type="PROSITE-ProRule" id="PRU00175"/>
    </source>
</evidence>
<organism evidence="11 12">
    <name type="scientific">Oopsacas minuta</name>
    <dbReference type="NCBI Taxonomy" id="111878"/>
    <lineage>
        <taxon>Eukaryota</taxon>
        <taxon>Metazoa</taxon>
        <taxon>Porifera</taxon>
        <taxon>Hexactinellida</taxon>
        <taxon>Hexasterophora</taxon>
        <taxon>Lyssacinosida</taxon>
        <taxon>Leucopsacidae</taxon>
        <taxon>Oopsacas</taxon>
    </lineage>
</organism>
<keyword evidence="4" id="KW-0227">DNA damage</keyword>
<dbReference type="GO" id="GO:0008270">
    <property type="term" value="F:zinc ion binding"/>
    <property type="evidence" value="ECO:0007669"/>
    <property type="project" value="UniProtKB-KW"/>
</dbReference>
<evidence type="ECO:0000256" key="3">
    <source>
        <dbReference type="ARBA" id="ARBA00022737"/>
    </source>
</evidence>
<dbReference type="Gene3D" id="3.30.40.10">
    <property type="entry name" value="Zinc/RING finger domain, C3HC4 (zinc finger)"/>
    <property type="match status" value="1"/>
</dbReference>
<comment type="subcellular location">
    <subcellularLocation>
        <location evidence="1">Nucleus</location>
    </subcellularLocation>
</comment>
<keyword evidence="3" id="KW-0677">Repeat</keyword>
<accession>A0AAV7JJU9</accession>
<dbReference type="EMBL" id="JAKMXF010000321">
    <property type="protein sequence ID" value="KAI6649198.1"/>
    <property type="molecule type" value="Genomic_DNA"/>
</dbReference>
<dbReference type="Pfam" id="PF13445">
    <property type="entry name" value="zf-RING_UBOX"/>
    <property type="match status" value="1"/>
</dbReference>
<evidence type="ECO:0000256" key="7">
    <source>
        <dbReference type="ARBA" id="ARBA00023204"/>
    </source>
</evidence>
<evidence type="ECO:0000256" key="8">
    <source>
        <dbReference type="ARBA" id="ARBA00023242"/>
    </source>
</evidence>
<evidence type="ECO:0000256" key="5">
    <source>
        <dbReference type="ARBA" id="ARBA00022771"/>
    </source>
</evidence>
<dbReference type="PROSITE" id="PS00518">
    <property type="entry name" value="ZF_RING_1"/>
    <property type="match status" value="1"/>
</dbReference>
<proteinExistence type="predicted"/>
<dbReference type="InterPro" id="IPR001841">
    <property type="entry name" value="Znf_RING"/>
</dbReference>
<dbReference type="PANTHER" id="PTHR13763:SF0">
    <property type="entry name" value="BREAST CANCER TYPE 1 SUSCEPTIBILITY PROTEIN"/>
    <property type="match status" value="1"/>
</dbReference>
<evidence type="ECO:0000313" key="12">
    <source>
        <dbReference type="Proteomes" id="UP001165289"/>
    </source>
</evidence>
<keyword evidence="6" id="KW-0862">Zinc</keyword>
<dbReference type="InterPro" id="IPR031099">
    <property type="entry name" value="BRCA1-associated"/>
</dbReference>
<dbReference type="GO" id="GO:0045944">
    <property type="term" value="P:positive regulation of transcription by RNA polymerase II"/>
    <property type="evidence" value="ECO:0007669"/>
    <property type="project" value="TreeGrafter"/>
</dbReference>
<keyword evidence="8" id="KW-0539">Nucleus</keyword>
<dbReference type="SMART" id="SM00184">
    <property type="entry name" value="RING"/>
    <property type="match status" value="1"/>
</dbReference>
<comment type="caution">
    <text evidence="11">The sequence shown here is derived from an EMBL/GenBank/DDBJ whole genome shotgun (WGS) entry which is preliminary data.</text>
</comment>
<evidence type="ECO:0000256" key="4">
    <source>
        <dbReference type="ARBA" id="ARBA00022763"/>
    </source>
</evidence>
<protein>
    <submittedName>
        <fullName evidence="11">Breast cancer type 1 susceptibility protein</fullName>
    </submittedName>
</protein>
<evidence type="ECO:0000256" key="1">
    <source>
        <dbReference type="ARBA" id="ARBA00004123"/>
    </source>
</evidence>
<dbReference type="InterPro" id="IPR013083">
    <property type="entry name" value="Znf_RING/FYVE/PHD"/>
</dbReference>
<name>A0AAV7JJU9_9METZ</name>
<keyword evidence="12" id="KW-1185">Reference proteome</keyword>
<dbReference type="Proteomes" id="UP001165289">
    <property type="component" value="Unassembled WGS sequence"/>
</dbReference>
<evidence type="ECO:0000256" key="2">
    <source>
        <dbReference type="ARBA" id="ARBA00022723"/>
    </source>
</evidence>
<dbReference type="SUPFAM" id="SSF57850">
    <property type="entry name" value="RING/U-box"/>
    <property type="match status" value="1"/>
</dbReference>
<dbReference type="PANTHER" id="PTHR13763">
    <property type="entry name" value="BREAST CANCER TYPE 1 SUSCEPTIBILITY PROTEIN BRCA1"/>
    <property type="match status" value="1"/>
</dbReference>
<gene>
    <name evidence="11" type="ORF">LOD99_11566</name>
</gene>
<sequence length="131" mass="14694">MASVARTGQLRQRTKLVQGSVPVPDPVTVMVREIQQNILNMQKQYECPICLELISEPRATDCGHYFCRECIIRHVNVSQKKAPVKCPLCKETVTKRSLVECSGMGDISEAIRQLMDSFQLDTGTMGKLLEP</sequence>
<dbReference type="GO" id="GO:0004842">
    <property type="term" value="F:ubiquitin-protein transferase activity"/>
    <property type="evidence" value="ECO:0007669"/>
    <property type="project" value="TreeGrafter"/>
</dbReference>
<keyword evidence="5 9" id="KW-0863">Zinc-finger</keyword>
<reference evidence="11 12" key="1">
    <citation type="journal article" date="2023" name="BMC Biol.">
        <title>The compact genome of the sponge Oopsacas minuta (Hexactinellida) is lacking key metazoan core genes.</title>
        <authorList>
            <person name="Santini S."/>
            <person name="Schenkelaars Q."/>
            <person name="Jourda C."/>
            <person name="Duchesne M."/>
            <person name="Belahbib H."/>
            <person name="Rocher C."/>
            <person name="Selva M."/>
            <person name="Riesgo A."/>
            <person name="Vervoort M."/>
            <person name="Leys S.P."/>
            <person name="Kodjabachian L."/>
            <person name="Le Bivic A."/>
            <person name="Borchiellini C."/>
            <person name="Claverie J.M."/>
            <person name="Renard E."/>
        </authorList>
    </citation>
    <scope>NUCLEOTIDE SEQUENCE [LARGE SCALE GENOMIC DNA]</scope>
    <source>
        <strain evidence="11">SPO-2</strain>
    </source>
</reference>
<dbReference type="PROSITE" id="PS50089">
    <property type="entry name" value="ZF_RING_2"/>
    <property type="match status" value="1"/>
</dbReference>
<evidence type="ECO:0000259" key="10">
    <source>
        <dbReference type="PROSITE" id="PS50089"/>
    </source>
</evidence>
<evidence type="ECO:0000313" key="11">
    <source>
        <dbReference type="EMBL" id="KAI6649198.1"/>
    </source>
</evidence>
<keyword evidence="7" id="KW-0234">DNA repair</keyword>
<dbReference type="InterPro" id="IPR027370">
    <property type="entry name" value="Znf-RING_euk"/>
</dbReference>
<feature type="domain" description="RING-type" evidence="10">
    <location>
        <begin position="47"/>
        <end position="90"/>
    </location>
</feature>
<dbReference type="GO" id="GO:0005634">
    <property type="term" value="C:nucleus"/>
    <property type="evidence" value="ECO:0007669"/>
    <property type="project" value="UniProtKB-SubCell"/>
</dbReference>
<dbReference type="InterPro" id="IPR017907">
    <property type="entry name" value="Znf_RING_CS"/>
</dbReference>
<evidence type="ECO:0000256" key="6">
    <source>
        <dbReference type="ARBA" id="ARBA00022833"/>
    </source>
</evidence>
<dbReference type="GO" id="GO:0000724">
    <property type="term" value="P:double-strand break repair via homologous recombination"/>
    <property type="evidence" value="ECO:0007669"/>
    <property type="project" value="TreeGrafter"/>
</dbReference>